<dbReference type="PANTHER" id="PTHR14927:SF0">
    <property type="entry name" value="NUCLEOLAR PROTEIN 10"/>
    <property type="match status" value="1"/>
</dbReference>
<organism evidence="2 3">
    <name type="scientific">Vitis vinifera</name>
    <name type="common">Grape</name>
    <dbReference type="NCBI Taxonomy" id="29760"/>
    <lineage>
        <taxon>Eukaryota</taxon>
        <taxon>Viridiplantae</taxon>
        <taxon>Streptophyta</taxon>
        <taxon>Embryophyta</taxon>
        <taxon>Tracheophyta</taxon>
        <taxon>Spermatophyta</taxon>
        <taxon>Magnoliopsida</taxon>
        <taxon>eudicotyledons</taxon>
        <taxon>Gunneridae</taxon>
        <taxon>Pentapetalae</taxon>
        <taxon>rosids</taxon>
        <taxon>Vitales</taxon>
        <taxon>Vitaceae</taxon>
        <taxon>Viteae</taxon>
        <taxon>Vitis</taxon>
    </lineage>
</organism>
<dbReference type="Proteomes" id="UP000288805">
    <property type="component" value="Unassembled WGS sequence"/>
</dbReference>
<name>A0A438I645_VITVI</name>
<dbReference type="AlphaFoldDB" id="A0A438I645"/>
<dbReference type="EMBL" id="QGNW01000139">
    <property type="protein sequence ID" value="RVW92162.1"/>
    <property type="molecule type" value="Genomic_DNA"/>
</dbReference>
<feature type="compositionally biased region" description="Low complexity" evidence="1">
    <location>
        <begin position="12"/>
        <end position="26"/>
    </location>
</feature>
<reference evidence="2 3" key="1">
    <citation type="journal article" date="2018" name="PLoS Genet.">
        <title>Population sequencing reveals clonal diversity and ancestral inbreeding in the grapevine cultivar Chardonnay.</title>
        <authorList>
            <person name="Roach M.J."/>
            <person name="Johnson D.L."/>
            <person name="Bohlmann J."/>
            <person name="van Vuuren H.J."/>
            <person name="Jones S.J."/>
            <person name="Pretorius I.S."/>
            <person name="Schmidt S.A."/>
            <person name="Borneman A.R."/>
        </authorList>
    </citation>
    <scope>NUCLEOTIDE SEQUENCE [LARGE SCALE GENOMIC DNA]</scope>
    <source>
        <strain evidence="3">cv. Chardonnay</strain>
        <tissue evidence="2">Leaf</tissue>
    </source>
</reference>
<gene>
    <name evidence="2" type="ORF">CK203_027178</name>
</gene>
<dbReference type="PANTHER" id="PTHR14927">
    <property type="entry name" value="NUCLEOLAR PROTEIN 10"/>
    <property type="match status" value="1"/>
</dbReference>
<evidence type="ECO:0000256" key="1">
    <source>
        <dbReference type="SAM" id="MobiDB-lite"/>
    </source>
</evidence>
<evidence type="ECO:0000313" key="3">
    <source>
        <dbReference type="Proteomes" id="UP000288805"/>
    </source>
</evidence>
<proteinExistence type="predicted"/>
<protein>
    <submittedName>
        <fullName evidence="2">Uncharacterized protein</fullName>
    </submittedName>
</protein>
<evidence type="ECO:0000313" key="2">
    <source>
        <dbReference type="EMBL" id="RVW92162.1"/>
    </source>
</evidence>
<dbReference type="InterPro" id="IPR040382">
    <property type="entry name" value="NOL10/Enp2"/>
</dbReference>
<accession>A0A438I645</accession>
<feature type="region of interest" description="Disordered" evidence="1">
    <location>
        <begin position="12"/>
        <end position="33"/>
    </location>
</feature>
<comment type="caution">
    <text evidence="2">The sequence shown here is derived from an EMBL/GenBank/DDBJ whole genome shotgun (WGS) entry which is preliminary data.</text>
</comment>
<sequence>MALSITSNLLLASSSNPDSLSQNSQLASSRKEKISPPLLTSKLTLGRFLSSLNTQSPALNVVSRSNLHGLVACGGEDGAVECFDMRTRSSVGRINAVAAAGMLTR</sequence>